<dbReference type="CDD" id="cd07564">
    <property type="entry name" value="nitrilases_CHs"/>
    <property type="match status" value="1"/>
</dbReference>
<dbReference type="PROSITE" id="PS00920">
    <property type="entry name" value="NITRIL_CHT_1"/>
    <property type="match status" value="1"/>
</dbReference>
<dbReference type="Proteomes" id="UP000006055">
    <property type="component" value="Chromosome"/>
</dbReference>
<dbReference type="GO" id="GO:0018822">
    <property type="term" value="F:nitrile hydratase activity"/>
    <property type="evidence" value="ECO:0007669"/>
    <property type="project" value="TreeGrafter"/>
</dbReference>
<name>I4CEN7_DESTA</name>
<feature type="active site" description="Proton acceptor" evidence="2">
    <location>
        <position position="46"/>
    </location>
</feature>
<dbReference type="eggNOG" id="COG0388">
    <property type="taxonomic scope" value="Bacteria"/>
</dbReference>
<dbReference type="PROSITE" id="PS00921">
    <property type="entry name" value="NITRIL_CHT_2"/>
    <property type="match status" value="1"/>
</dbReference>
<dbReference type="InterPro" id="IPR000132">
    <property type="entry name" value="Nitrilase/CN_hydratase_CS"/>
</dbReference>
<dbReference type="EMBL" id="CP003360">
    <property type="protein sequence ID" value="AFM28028.1"/>
    <property type="molecule type" value="Genomic_DNA"/>
</dbReference>
<evidence type="ECO:0000313" key="5">
    <source>
        <dbReference type="Proteomes" id="UP000006055"/>
    </source>
</evidence>
<accession>I4CEN7</accession>
<dbReference type="SUPFAM" id="SSF56317">
    <property type="entry name" value="Carbon-nitrogen hydrolase"/>
    <property type="match status" value="1"/>
</dbReference>
<dbReference type="GO" id="GO:0000257">
    <property type="term" value="F:nitrilase activity"/>
    <property type="evidence" value="ECO:0007669"/>
    <property type="project" value="TreeGrafter"/>
</dbReference>
<dbReference type="PROSITE" id="PS50263">
    <property type="entry name" value="CN_HYDROLASE"/>
    <property type="match status" value="1"/>
</dbReference>
<dbReference type="InterPro" id="IPR036526">
    <property type="entry name" value="C-N_Hydrolase_sf"/>
</dbReference>
<dbReference type="RefSeq" id="WP_014813127.1">
    <property type="nucleotide sequence ID" value="NC_018025.1"/>
</dbReference>
<dbReference type="HOGENOM" id="CLU_030130_6_0_7"/>
<dbReference type="AlphaFoldDB" id="I4CEN7"/>
<dbReference type="PANTHER" id="PTHR46044:SF1">
    <property type="entry name" value="CN HYDROLASE DOMAIN-CONTAINING PROTEIN"/>
    <property type="match status" value="1"/>
</dbReference>
<dbReference type="STRING" id="706587.Desti_5441"/>
<dbReference type="KEGG" id="dti:Desti_5441"/>
<dbReference type="Gene3D" id="3.60.110.10">
    <property type="entry name" value="Carbon-nitrogen hydrolase"/>
    <property type="match status" value="1"/>
</dbReference>
<organism evidence="4 5">
    <name type="scientific">Desulfomonile tiedjei (strain ATCC 49306 / DSM 6799 / DCB-1)</name>
    <dbReference type="NCBI Taxonomy" id="706587"/>
    <lineage>
        <taxon>Bacteria</taxon>
        <taxon>Pseudomonadati</taxon>
        <taxon>Thermodesulfobacteriota</taxon>
        <taxon>Desulfomonilia</taxon>
        <taxon>Desulfomonilales</taxon>
        <taxon>Desulfomonilaceae</taxon>
        <taxon>Desulfomonile</taxon>
    </lineage>
</organism>
<reference evidence="5" key="1">
    <citation type="submission" date="2012-06" db="EMBL/GenBank/DDBJ databases">
        <title>Complete sequence of chromosome of Desulfomonile tiedjei DSM 6799.</title>
        <authorList>
            <person name="Lucas S."/>
            <person name="Copeland A."/>
            <person name="Lapidus A."/>
            <person name="Glavina del Rio T."/>
            <person name="Dalin E."/>
            <person name="Tice H."/>
            <person name="Bruce D."/>
            <person name="Goodwin L."/>
            <person name="Pitluck S."/>
            <person name="Peters L."/>
            <person name="Ovchinnikova G."/>
            <person name="Zeytun A."/>
            <person name="Lu M."/>
            <person name="Kyrpides N."/>
            <person name="Mavromatis K."/>
            <person name="Ivanova N."/>
            <person name="Brettin T."/>
            <person name="Detter J.C."/>
            <person name="Han C."/>
            <person name="Larimer F."/>
            <person name="Land M."/>
            <person name="Hauser L."/>
            <person name="Markowitz V."/>
            <person name="Cheng J.-F."/>
            <person name="Hugenholtz P."/>
            <person name="Woyke T."/>
            <person name="Wu D."/>
            <person name="Spring S."/>
            <person name="Schroeder M."/>
            <person name="Brambilla E."/>
            <person name="Klenk H.-P."/>
            <person name="Eisen J.A."/>
        </authorList>
    </citation>
    <scope>NUCLEOTIDE SEQUENCE [LARGE SCALE GENOMIC DNA]</scope>
    <source>
        <strain evidence="5">ATCC 49306 / DSM 6799 / DCB-1</strain>
    </source>
</reference>
<dbReference type="InterPro" id="IPR003010">
    <property type="entry name" value="C-N_Hydrolase"/>
</dbReference>
<evidence type="ECO:0000259" key="3">
    <source>
        <dbReference type="PROSITE" id="PS50263"/>
    </source>
</evidence>
<dbReference type="PATRIC" id="fig|706587.4.peg.6123"/>
<dbReference type="InterPro" id="IPR044149">
    <property type="entry name" value="Nitrilases_CHs"/>
</dbReference>
<dbReference type="Pfam" id="PF00795">
    <property type="entry name" value="CN_hydrolase"/>
    <property type="match status" value="1"/>
</dbReference>
<protein>
    <submittedName>
        <fullName evidence="4">Putative amidohydrolase</fullName>
    </submittedName>
</protein>
<sequence>MAQSPLKVAAVQAAPVFLDLDKSVEKAIAFMDDAGSQGVKLIAFPETWIPGYPWWIWLGAPAWGMQFVGRYHQNSVIVGGEHDEALCEAARRNRLHAIVGVSEKDGGSLYMGQWHYGPDGEVISRRRKLKPTHVERTVFGESDGSHLVVHDTEIGRVGALCCWEHLQPLTKYAMYSQNEQIHIASWPSFSLYSGIAYALGPELNSAASQMYAAEGQCFVVAACATISQEMVDLLCDTPDKAEFLKPGGGHARIFGPDGSPLAEPLPENAEGLLVAEIDLGMIAYAKSVADPVGHYSRPDVVRLMFNSSPNPVVMPFSGEHKVVSNTLEHDPSDERKGGNDIS</sequence>
<feature type="domain" description="CN hydrolase" evidence="3">
    <location>
        <begin position="6"/>
        <end position="279"/>
    </location>
</feature>
<proteinExistence type="inferred from homology"/>
<dbReference type="GO" id="GO:0051410">
    <property type="term" value="P:detoxification of nitrogen compound"/>
    <property type="evidence" value="ECO:0007669"/>
    <property type="project" value="TreeGrafter"/>
</dbReference>
<evidence type="ECO:0000256" key="1">
    <source>
        <dbReference type="ARBA" id="ARBA00008129"/>
    </source>
</evidence>
<dbReference type="PANTHER" id="PTHR46044">
    <property type="entry name" value="NITRILASE"/>
    <property type="match status" value="1"/>
</dbReference>
<dbReference type="OrthoDB" id="9803803at2"/>
<evidence type="ECO:0000313" key="4">
    <source>
        <dbReference type="EMBL" id="AFM28028.1"/>
    </source>
</evidence>
<gene>
    <name evidence="4" type="ordered locus">Desti_5441</name>
</gene>
<dbReference type="SMR" id="I4CEN7"/>
<evidence type="ECO:0000256" key="2">
    <source>
        <dbReference type="PROSITE-ProRule" id="PRU10139"/>
    </source>
</evidence>
<keyword evidence="5" id="KW-1185">Reference proteome</keyword>
<keyword evidence="4" id="KW-0378">Hydrolase</keyword>
<comment type="similarity">
    <text evidence="1">Belongs to the carbon-nitrogen hydrolase superfamily. Nitrilase family.</text>
</comment>